<reference evidence="4 5" key="1">
    <citation type="submission" date="2017-12" db="EMBL/GenBank/DDBJ databases">
        <authorList>
            <person name="Paulsen S."/>
            <person name="Gram L.K."/>
        </authorList>
    </citation>
    <scope>NUCLEOTIDE SEQUENCE [LARGE SCALE GENOMIC DNA]</scope>
    <source>
        <strain evidence="3 5">S2231</strain>
        <strain evidence="2 4">S2233</strain>
    </source>
</reference>
<dbReference type="InterPro" id="IPR013216">
    <property type="entry name" value="Methyltransf_11"/>
</dbReference>
<evidence type="ECO:0000313" key="3">
    <source>
        <dbReference type="EMBL" id="TMP52824.1"/>
    </source>
</evidence>
<dbReference type="AlphaFoldDB" id="A0A5S3XH11"/>
<dbReference type="Proteomes" id="UP000305730">
    <property type="component" value="Unassembled WGS sequence"/>
</dbReference>
<feature type="domain" description="Methyltransferase type 11" evidence="1">
    <location>
        <begin position="44"/>
        <end position="139"/>
    </location>
</feature>
<dbReference type="GO" id="GO:0032259">
    <property type="term" value="P:methylation"/>
    <property type="evidence" value="ECO:0007669"/>
    <property type="project" value="UniProtKB-KW"/>
</dbReference>
<comment type="caution">
    <text evidence="3">The sequence shown here is derived from an EMBL/GenBank/DDBJ whole genome shotgun (WGS) entry which is preliminary data.</text>
</comment>
<dbReference type="EMBL" id="PNCL01000163">
    <property type="protein sequence ID" value="TMP52824.1"/>
    <property type="molecule type" value="Genomic_DNA"/>
</dbReference>
<reference evidence="4 5" key="2">
    <citation type="submission" date="2019-06" db="EMBL/GenBank/DDBJ databases">
        <title>Co-occurence of chitin degradation, pigmentation and bioactivity in marine Pseudoalteromonas.</title>
        <authorList>
            <person name="Sonnenschein E.C."/>
            <person name="Bech P.K."/>
        </authorList>
    </citation>
    <scope>NUCLEOTIDE SEQUENCE [LARGE SCALE GENOMIC DNA]</scope>
    <source>
        <strain evidence="5">S2231</strain>
        <strain evidence="2 4">S2233</strain>
    </source>
</reference>
<dbReference type="Proteomes" id="UP000307706">
    <property type="component" value="Unassembled WGS sequence"/>
</dbReference>
<dbReference type="PANTHER" id="PTHR42912">
    <property type="entry name" value="METHYLTRANSFERASE"/>
    <property type="match status" value="1"/>
</dbReference>
<dbReference type="GO" id="GO:0008757">
    <property type="term" value="F:S-adenosylmethionine-dependent methyltransferase activity"/>
    <property type="evidence" value="ECO:0007669"/>
    <property type="project" value="InterPro"/>
</dbReference>
<dbReference type="EMBL" id="PNCK01000040">
    <property type="protein sequence ID" value="TMP42364.1"/>
    <property type="molecule type" value="Genomic_DNA"/>
</dbReference>
<sequence>MASELYTTHAAQYAESVTHNIYNAHYERPSLQALIGDIKGLKVLDLGCGSGIYAQYLLDKGASSVTCIDASSEMLAMVDSTLGGRVHAYQQDLALGLPNEKTQSADVVICPLMLHYLADVTAFFAEVYRVLKPGGYMVFSTHHPCAKSEMRHAKNYFETQMVIERWNTVGTPVEVRFYRRSLTYIMQAITQNGLLVSALSEGQVDPVVQTMCAKTYEKLSTSPAFIFIRCQK</sequence>
<dbReference type="OrthoDB" id="5974463at2"/>
<dbReference type="InterPro" id="IPR029063">
    <property type="entry name" value="SAM-dependent_MTases_sf"/>
</dbReference>
<evidence type="ECO:0000259" key="1">
    <source>
        <dbReference type="Pfam" id="PF08241"/>
    </source>
</evidence>
<name>A0A5S3XH11_9GAMM</name>
<reference evidence="3" key="3">
    <citation type="submission" date="2019-09" db="EMBL/GenBank/DDBJ databases">
        <title>Co-occurence of chitin degradation, pigmentation and bioactivity in marine Pseudoalteromonas.</title>
        <authorList>
            <person name="Sonnenschein E.C."/>
            <person name="Bech P.K."/>
        </authorList>
    </citation>
    <scope>NUCLEOTIDE SEQUENCE</scope>
    <source>
        <strain evidence="3">S2231</strain>
    </source>
</reference>
<evidence type="ECO:0000313" key="4">
    <source>
        <dbReference type="Proteomes" id="UP000305730"/>
    </source>
</evidence>
<keyword evidence="3" id="KW-0808">Transferase</keyword>
<dbReference type="Gene3D" id="3.40.50.150">
    <property type="entry name" value="Vaccinia Virus protein VP39"/>
    <property type="match status" value="1"/>
</dbReference>
<protein>
    <submittedName>
        <fullName evidence="3">SAM-dependent methyltransferase</fullName>
    </submittedName>
</protein>
<dbReference type="PANTHER" id="PTHR42912:SF93">
    <property type="entry name" value="N6-ADENOSINE-METHYLTRANSFERASE TMT1A"/>
    <property type="match status" value="1"/>
</dbReference>
<evidence type="ECO:0000313" key="2">
    <source>
        <dbReference type="EMBL" id="TMP42364.1"/>
    </source>
</evidence>
<proteinExistence type="predicted"/>
<dbReference type="SUPFAM" id="SSF53335">
    <property type="entry name" value="S-adenosyl-L-methionine-dependent methyltransferases"/>
    <property type="match status" value="1"/>
</dbReference>
<gene>
    <name evidence="3" type="ORF">CWB96_21545</name>
    <name evidence="2" type="ORF">CWB97_12115</name>
</gene>
<accession>A0A5S3XH11</accession>
<keyword evidence="3" id="KW-0489">Methyltransferase</keyword>
<dbReference type="Pfam" id="PF08241">
    <property type="entry name" value="Methyltransf_11"/>
    <property type="match status" value="1"/>
</dbReference>
<dbReference type="InterPro" id="IPR050508">
    <property type="entry name" value="Methyltransf_Superfamily"/>
</dbReference>
<evidence type="ECO:0000313" key="5">
    <source>
        <dbReference type="Proteomes" id="UP000307706"/>
    </source>
</evidence>
<keyword evidence="4" id="KW-1185">Reference proteome</keyword>
<dbReference type="RefSeq" id="WP_138597216.1">
    <property type="nucleotide sequence ID" value="NZ_PNCK01000040.1"/>
</dbReference>
<dbReference type="CDD" id="cd02440">
    <property type="entry name" value="AdoMet_MTases"/>
    <property type="match status" value="1"/>
</dbReference>
<organism evidence="3 5">
    <name type="scientific">Pseudoalteromonas citrea</name>
    <dbReference type="NCBI Taxonomy" id="43655"/>
    <lineage>
        <taxon>Bacteria</taxon>
        <taxon>Pseudomonadati</taxon>
        <taxon>Pseudomonadota</taxon>
        <taxon>Gammaproteobacteria</taxon>
        <taxon>Alteromonadales</taxon>
        <taxon>Pseudoalteromonadaceae</taxon>
        <taxon>Pseudoalteromonas</taxon>
    </lineage>
</organism>